<dbReference type="CDD" id="cd00761">
    <property type="entry name" value="Glyco_tranf_GTA_type"/>
    <property type="match status" value="1"/>
</dbReference>
<reference evidence="2 3" key="1">
    <citation type="submission" date="2019-04" db="EMBL/GenBank/DDBJ databases">
        <title>Genome of a novel bacterium Candidatus Jettenia ecosi reconstructed from metagenome of an anammox bioreactor.</title>
        <authorList>
            <person name="Mardanov A.V."/>
            <person name="Beletsky A.V."/>
            <person name="Ravin N.V."/>
            <person name="Botchkova E.A."/>
            <person name="Litti Y.V."/>
            <person name="Nozhevnikova A.N."/>
        </authorList>
    </citation>
    <scope>NUCLEOTIDE SEQUENCE [LARGE SCALE GENOMIC DNA]</scope>
    <source>
        <strain evidence="2">J2</strain>
    </source>
</reference>
<dbReference type="AlphaFoldDB" id="A0A533QE91"/>
<dbReference type="Pfam" id="PF00535">
    <property type="entry name" value="Glycos_transf_2"/>
    <property type="match status" value="1"/>
</dbReference>
<dbReference type="InterPro" id="IPR001173">
    <property type="entry name" value="Glyco_trans_2-like"/>
</dbReference>
<keyword evidence="2" id="KW-0808">Transferase</keyword>
<protein>
    <submittedName>
        <fullName evidence="2">Glycosyltransferase</fullName>
    </submittedName>
</protein>
<dbReference type="PANTHER" id="PTHR22916:SF3">
    <property type="entry name" value="UDP-GLCNAC:BETAGAL BETA-1,3-N-ACETYLGLUCOSAMINYLTRANSFERASE-LIKE PROTEIN 1"/>
    <property type="match status" value="1"/>
</dbReference>
<dbReference type="Proteomes" id="UP000319783">
    <property type="component" value="Unassembled WGS sequence"/>
</dbReference>
<accession>A0A533QE91</accession>
<dbReference type="Gene3D" id="3.90.550.10">
    <property type="entry name" value="Spore Coat Polysaccharide Biosynthesis Protein SpsA, Chain A"/>
    <property type="match status" value="1"/>
</dbReference>
<dbReference type="EMBL" id="SULG01000011">
    <property type="protein sequence ID" value="TLD42889.1"/>
    <property type="molecule type" value="Genomic_DNA"/>
</dbReference>
<proteinExistence type="predicted"/>
<evidence type="ECO:0000313" key="2">
    <source>
        <dbReference type="EMBL" id="TLD42889.1"/>
    </source>
</evidence>
<comment type="caution">
    <text evidence="2">The sequence shown here is derived from an EMBL/GenBank/DDBJ whole genome shotgun (WGS) entry which is preliminary data.</text>
</comment>
<dbReference type="GO" id="GO:0016758">
    <property type="term" value="F:hexosyltransferase activity"/>
    <property type="evidence" value="ECO:0007669"/>
    <property type="project" value="UniProtKB-ARBA"/>
</dbReference>
<dbReference type="PANTHER" id="PTHR22916">
    <property type="entry name" value="GLYCOSYLTRANSFERASE"/>
    <property type="match status" value="1"/>
</dbReference>
<feature type="domain" description="Glycosyltransferase 2-like" evidence="1">
    <location>
        <begin position="10"/>
        <end position="151"/>
    </location>
</feature>
<organism evidence="2 3">
    <name type="scientific">Candidatus Jettenia ecosi</name>
    <dbReference type="NCBI Taxonomy" id="2494326"/>
    <lineage>
        <taxon>Bacteria</taxon>
        <taxon>Pseudomonadati</taxon>
        <taxon>Planctomycetota</taxon>
        <taxon>Candidatus Brocadiia</taxon>
        <taxon>Candidatus Brocadiales</taxon>
        <taxon>Candidatus Brocadiaceae</taxon>
        <taxon>Candidatus Jettenia</taxon>
    </lineage>
</organism>
<evidence type="ECO:0000259" key="1">
    <source>
        <dbReference type="Pfam" id="PF00535"/>
    </source>
</evidence>
<evidence type="ECO:0000313" key="3">
    <source>
        <dbReference type="Proteomes" id="UP000319783"/>
    </source>
</evidence>
<sequence>MDLTEQPLVSVVTPVHNGEKYLAECIESVLAQTYQNWEYLIVNNQSTDHTLAIAHDYSKKDKRIHIYNNDHFLNVLQNHNHAFRLISHESKYCKAVHADDWIFPECLTKMVELAEKHPSIGVVGSYRLDNVKVNCDGIPYTVTVISGREICRSIILGARCVFGSPTTTLIRSDAMRSRKFFYNENNFHADKEACFDVLQSYDFGFVHQVLSFTRRHNRTITSSVGEFNTSFLGNLIILKKYGSLCLHEEEYKKTLRKWRMKYYRFFMKSFFSKRKKRKEFWNYYKVELEEIGFPVTPVKLLKALFVHYFFKSFVYR</sequence>
<gene>
    <name evidence="2" type="ORF">JETT_0789</name>
</gene>
<dbReference type="SUPFAM" id="SSF53448">
    <property type="entry name" value="Nucleotide-diphospho-sugar transferases"/>
    <property type="match status" value="1"/>
</dbReference>
<name>A0A533QE91_9BACT</name>
<dbReference type="InterPro" id="IPR029044">
    <property type="entry name" value="Nucleotide-diphossugar_trans"/>
</dbReference>